<feature type="transmembrane region" description="Helical" evidence="2">
    <location>
        <begin position="134"/>
        <end position="151"/>
    </location>
</feature>
<dbReference type="EMBL" id="CALNXK010000083">
    <property type="protein sequence ID" value="CAH3148333.1"/>
    <property type="molecule type" value="Genomic_DNA"/>
</dbReference>
<evidence type="ECO:0000256" key="2">
    <source>
        <dbReference type="SAM" id="Phobius"/>
    </source>
</evidence>
<protein>
    <recommendedName>
        <fullName evidence="5">Odorant receptor</fullName>
    </recommendedName>
</protein>
<keyword evidence="2" id="KW-1133">Transmembrane helix</keyword>
<sequence>MSEDKKPIYRDDSREHFDVDFSGSRGSINSTQRDYGRDEDNSETNEDEIIHLSLDKEESSERAERLTGLKAYIRSTFQWFPHTASATEKAICTTMQVLIVGILVCCYCFDMGAFNNRSLVKEEMDETVTAAKNIIWSVRFLELNFLGVLYFRKRHLEEMLSKVILTERYWKKTQKTIRKAILAVIVCEVIFPVFLKAVQMNLSTQKVASFNMVQMSLAISLSLFARLAALPMFVGFIYEVYIIFSHIRFFKKEILKWPEDTFEEARNRFIDITVMIRRAERYFQPFLITHLLLLLVLLIPSVFSCVERFQTEMYYRQKYSDPLMLTAAAQIPSNTGLIDTNVSSFYNNNNELGPNNANPNNTHLQSMKAYKLQFEHIEQRTDVKEVIRIGSSALGVLLEMLVLYTLPLVFLAKLHKIMTSLPEVVRDLKFSEQREAGYLFQNNEILDKMLAVLSTGRGIQIMGMNLTGVKTALVTLLLPFLTAAIHLLLLHVDLN</sequence>
<feature type="region of interest" description="Disordered" evidence="1">
    <location>
        <begin position="1"/>
        <end position="46"/>
    </location>
</feature>
<feature type="transmembrane region" description="Helical" evidence="2">
    <location>
        <begin position="180"/>
        <end position="198"/>
    </location>
</feature>
<feature type="transmembrane region" description="Helical" evidence="2">
    <location>
        <begin position="97"/>
        <end position="114"/>
    </location>
</feature>
<evidence type="ECO:0008006" key="5">
    <source>
        <dbReference type="Google" id="ProtNLM"/>
    </source>
</evidence>
<keyword evidence="2" id="KW-0812">Transmembrane</keyword>
<comment type="caution">
    <text evidence="3">The sequence shown here is derived from an EMBL/GenBank/DDBJ whole genome shotgun (WGS) entry which is preliminary data.</text>
</comment>
<feature type="transmembrane region" description="Helical" evidence="2">
    <location>
        <begin position="218"/>
        <end position="244"/>
    </location>
</feature>
<feature type="compositionally biased region" description="Basic and acidic residues" evidence="1">
    <location>
        <begin position="1"/>
        <end position="19"/>
    </location>
</feature>
<name>A0ABN8PPS3_9CNID</name>
<organism evidence="3 4">
    <name type="scientific">Porites lobata</name>
    <dbReference type="NCBI Taxonomy" id="104759"/>
    <lineage>
        <taxon>Eukaryota</taxon>
        <taxon>Metazoa</taxon>
        <taxon>Cnidaria</taxon>
        <taxon>Anthozoa</taxon>
        <taxon>Hexacorallia</taxon>
        <taxon>Scleractinia</taxon>
        <taxon>Fungiina</taxon>
        <taxon>Poritidae</taxon>
        <taxon>Porites</taxon>
    </lineage>
</organism>
<evidence type="ECO:0000313" key="3">
    <source>
        <dbReference type="EMBL" id="CAH3148333.1"/>
    </source>
</evidence>
<evidence type="ECO:0000313" key="4">
    <source>
        <dbReference type="Proteomes" id="UP001159405"/>
    </source>
</evidence>
<dbReference type="Proteomes" id="UP001159405">
    <property type="component" value="Unassembled WGS sequence"/>
</dbReference>
<feature type="transmembrane region" description="Helical" evidence="2">
    <location>
        <begin position="282"/>
        <end position="303"/>
    </location>
</feature>
<feature type="compositionally biased region" description="Polar residues" evidence="1">
    <location>
        <begin position="24"/>
        <end position="33"/>
    </location>
</feature>
<feature type="transmembrane region" description="Helical" evidence="2">
    <location>
        <begin position="389"/>
        <end position="412"/>
    </location>
</feature>
<keyword evidence="2" id="KW-0472">Membrane</keyword>
<keyword evidence="4" id="KW-1185">Reference proteome</keyword>
<reference evidence="3 4" key="1">
    <citation type="submission" date="2022-05" db="EMBL/GenBank/DDBJ databases">
        <authorList>
            <consortium name="Genoscope - CEA"/>
            <person name="William W."/>
        </authorList>
    </citation>
    <scope>NUCLEOTIDE SEQUENCE [LARGE SCALE GENOMIC DNA]</scope>
</reference>
<evidence type="ECO:0000256" key="1">
    <source>
        <dbReference type="SAM" id="MobiDB-lite"/>
    </source>
</evidence>
<accession>A0ABN8PPS3</accession>
<proteinExistence type="predicted"/>
<feature type="transmembrane region" description="Helical" evidence="2">
    <location>
        <begin position="472"/>
        <end position="492"/>
    </location>
</feature>
<gene>
    <name evidence="3" type="ORF">PLOB_00046557</name>
</gene>